<feature type="binding site" evidence="2">
    <location>
        <begin position="195"/>
        <end position="197"/>
    </location>
    <ligand>
        <name>substrate</name>
    </ligand>
</feature>
<comment type="function">
    <text evidence="2">Catalyzes the condensation of isopentenyl diphosphate (IPP) with allylic pyrophosphates generating different type of terpenoids.</text>
</comment>
<dbReference type="PANTHER" id="PTHR10291:SF0">
    <property type="entry name" value="DEHYDRODOLICHYL DIPHOSPHATE SYNTHASE 2"/>
    <property type="match status" value="1"/>
</dbReference>
<organism evidence="3 4">
    <name type="scientific">Candidatus Woesebacteria bacterium RIFCSPHIGHO2_01_FULL_38_26b</name>
    <dbReference type="NCBI Taxonomy" id="1802491"/>
    <lineage>
        <taxon>Bacteria</taxon>
        <taxon>Candidatus Woeseibacteriota</taxon>
    </lineage>
</organism>
<dbReference type="AlphaFoldDB" id="A0A1F7XWU9"/>
<keyword evidence="2" id="KW-0479">Metal-binding</keyword>
<accession>A0A1F7XWU9</accession>
<comment type="subunit">
    <text evidence="2">Homodimer.</text>
</comment>
<comment type="cofactor">
    <cofactor evidence="2">
        <name>Mg(2+)</name>
        <dbReference type="ChEBI" id="CHEBI:18420"/>
    </cofactor>
    <text evidence="2">Binds 2 magnesium ions per subunit.</text>
</comment>
<comment type="caution">
    <text evidence="3">The sequence shown here is derived from an EMBL/GenBank/DDBJ whole genome shotgun (WGS) entry which is preliminary data.</text>
</comment>
<feature type="binding site" evidence="2">
    <location>
        <position position="40"/>
    </location>
    <ligand>
        <name>substrate</name>
    </ligand>
</feature>
<feature type="active site" evidence="2">
    <location>
        <position position="23"/>
    </location>
</feature>
<dbReference type="PANTHER" id="PTHR10291">
    <property type="entry name" value="DEHYDRODOLICHYL DIPHOSPHATE SYNTHASE FAMILY MEMBER"/>
    <property type="match status" value="1"/>
</dbReference>
<gene>
    <name evidence="3" type="ORF">A2771_02080</name>
</gene>
<dbReference type="InterPro" id="IPR018520">
    <property type="entry name" value="UPP_synth-like_CS"/>
</dbReference>
<dbReference type="Pfam" id="PF01255">
    <property type="entry name" value="Prenyltransf"/>
    <property type="match status" value="1"/>
</dbReference>
<evidence type="ECO:0000256" key="1">
    <source>
        <dbReference type="ARBA" id="ARBA00022679"/>
    </source>
</evidence>
<dbReference type="PROSITE" id="PS01066">
    <property type="entry name" value="UPP_SYNTHASE"/>
    <property type="match status" value="1"/>
</dbReference>
<feature type="binding site" evidence="2">
    <location>
        <position position="208"/>
    </location>
    <ligand>
        <name>Mg(2+)</name>
        <dbReference type="ChEBI" id="CHEBI:18420"/>
    </ligand>
</feature>
<proteinExistence type="inferred from homology"/>
<feature type="binding site" evidence="2">
    <location>
        <begin position="24"/>
        <end position="27"/>
    </location>
    <ligand>
        <name>substrate</name>
    </ligand>
</feature>
<comment type="caution">
    <text evidence="2">Lacks conserved residue(s) required for the propagation of feature annotation.</text>
</comment>
<dbReference type="CDD" id="cd00475">
    <property type="entry name" value="Cis_IPPS"/>
    <property type="match status" value="1"/>
</dbReference>
<feature type="active site" description="Proton acceptor" evidence="2">
    <location>
        <position position="71"/>
    </location>
</feature>
<feature type="binding site" evidence="2">
    <location>
        <position position="72"/>
    </location>
    <ligand>
        <name>substrate</name>
    </ligand>
</feature>
<dbReference type="EC" id="2.5.1.-" evidence="2"/>
<dbReference type="GO" id="GO:0016094">
    <property type="term" value="P:polyprenol biosynthetic process"/>
    <property type="evidence" value="ECO:0007669"/>
    <property type="project" value="TreeGrafter"/>
</dbReference>
<dbReference type="HAMAP" id="MF_01139">
    <property type="entry name" value="ISPT"/>
    <property type="match status" value="1"/>
</dbReference>
<name>A0A1F7XWU9_9BACT</name>
<dbReference type="Gene3D" id="3.40.1180.10">
    <property type="entry name" value="Decaprenyl diphosphate synthase-like"/>
    <property type="match status" value="1"/>
</dbReference>
<dbReference type="GO" id="GO:0045547">
    <property type="term" value="F:ditrans,polycis-polyprenyl diphosphate synthase [(2E,6E)-farnesyl diphosphate specific] activity"/>
    <property type="evidence" value="ECO:0007669"/>
    <property type="project" value="TreeGrafter"/>
</dbReference>
<keyword evidence="1 2" id="KW-0808">Transferase</keyword>
<comment type="similarity">
    <text evidence="2">Belongs to the UPP synthase family.</text>
</comment>
<feature type="binding site" evidence="2">
    <location>
        <position position="189"/>
    </location>
    <ligand>
        <name>substrate</name>
    </ligand>
</feature>
<evidence type="ECO:0000313" key="4">
    <source>
        <dbReference type="Proteomes" id="UP000176741"/>
    </source>
</evidence>
<dbReference type="EMBL" id="MGGD01000065">
    <property type="protein sequence ID" value="OGM19537.1"/>
    <property type="molecule type" value="Genomic_DNA"/>
</dbReference>
<feature type="binding site" evidence="2">
    <location>
        <position position="23"/>
    </location>
    <ligand>
        <name>Mg(2+)</name>
        <dbReference type="ChEBI" id="CHEBI:18420"/>
    </ligand>
</feature>
<feature type="binding site" evidence="2">
    <location>
        <position position="74"/>
    </location>
    <ligand>
        <name>substrate</name>
    </ligand>
</feature>
<evidence type="ECO:0000256" key="2">
    <source>
        <dbReference type="HAMAP-Rule" id="MF_01139"/>
    </source>
</evidence>
<protein>
    <recommendedName>
        <fullName evidence="2">Isoprenyl transferase</fullName>
        <ecNumber evidence="2">2.5.1.-</ecNumber>
    </recommendedName>
</protein>
<sequence>MPETRSKLPKGTIVPNHIAIILDGNGRWARSRGLPVTKGHEAGAKALKELIRATRKWGIHTLTVWGFSTENWKRPYTEKKKIFDLIKKTIKETISEAKEEGVRFNHIGRKDRLPANLMKMIKKAEKETEGNTKHILNVALDYGGQDEILRAVRKIVEDKIPVAKIDEKLFESYLDTAGQPYPYPDLFLRTSGEQRTSGYLPWQMVYTELYFEESHLPDMTPEKLKAAIVDYSRRRRRFGAKDKVTHFKFKPELAAKLEINWWRLRKIPQGTKFSEYAINHLSEQYGLSKNLAKKAAKYVLEAAVEGNENKWDKALVATSKFYKLIKDEIKLAFEPSLAAILEIKLTKEMGEKETIEQAVELEDTARELYAEVYRISLFQAAKLAHLRVLASVERNLAERGFGEDHWERAEDYLQKFYSALKERVA</sequence>
<dbReference type="InterPro" id="IPR001441">
    <property type="entry name" value="UPP_synth-like"/>
</dbReference>
<dbReference type="Proteomes" id="UP000176741">
    <property type="component" value="Unassembled WGS sequence"/>
</dbReference>
<feature type="binding site" evidence="2">
    <location>
        <position position="28"/>
    </location>
    <ligand>
        <name>substrate</name>
    </ligand>
</feature>
<evidence type="ECO:0000313" key="3">
    <source>
        <dbReference type="EMBL" id="OGM19537.1"/>
    </source>
</evidence>
<dbReference type="NCBIfam" id="TIGR00055">
    <property type="entry name" value="uppS"/>
    <property type="match status" value="1"/>
</dbReference>
<reference evidence="3 4" key="1">
    <citation type="journal article" date="2016" name="Nat. Commun.">
        <title>Thousands of microbial genomes shed light on interconnected biogeochemical processes in an aquifer system.</title>
        <authorList>
            <person name="Anantharaman K."/>
            <person name="Brown C.T."/>
            <person name="Hug L.A."/>
            <person name="Sharon I."/>
            <person name="Castelle C.J."/>
            <person name="Probst A.J."/>
            <person name="Thomas B.C."/>
            <person name="Singh A."/>
            <person name="Wilkins M.J."/>
            <person name="Karaoz U."/>
            <person name="Brodie E.L."/>
            <person name="Williams K.H."/>
            <person name="Hubbard S.S."/>
            <person name="Banfield J.F."/>
        </authorList>
    </citation>
    <scope>NUCLEOTIDE SEQUENCE [LARGE SCALE GENOMIC DNA]</scope>
</reference>
<dbReference type="GO" id="GO:0000287">
    <property type="term" value="F:magnesium ion binding"/>
    <property type="evidence" value="ECO:0007669"/>
    <property type="project" value="UniProtKB-UniRule"/>
</dbReference>
<dbReference type="SUPFAM" id="SSF64005">
    <property type="entry name" value="Undecaprenyl diphosphate synthase"/>
    <property type="match status" value="1"/>
</dbReference>
<feature type="binding site" evidence="2">
    <location>
        <begin position="68"/>
        <end position="70"/>
    </location>
    <ligand>
        <name>substrate</name>
    </ligand>
</feature>
<dbReference type="InterPro" id="IPR036424">
    <property type="entry name" value="UPP_synth-like_sf"/>
</dbReference>
<keyword evidence="2" id="KW-0460">Magnesium</keyword>